<evidence type="ECO:0000313" key="1">
    <source>
        <dbReference type="EMBL" id="KAF7694078.1"/>
    </source>
</evidence>
<keyword evidence="2" id="KW-1185">Reference proteome</keyword>
<dbReference type="AlphaFoldDB" id="A0A8T0ASP5"/>
<dbReference type="Proteomes" id="UP000606274">
    <property type="component" value="Unassembled WGS sequence"/>
</dbReference>
<dbReference type="SUPFAM" id="SSF56672">
    <property type="entry name" value="DNA/RNA polymerases"/>
    <property type="match status" value="1"/>
</dbReference>
<sequence>MIRFRREAIAVTADIEQMFYCFRVREKDRDFLRFLWFENNDLSKAIADYRMNVHVFGNSPSPAVAIHGLHKSVQGNEFHVDPDVQHFVLHDFYVDDGLKSLPTVQAAISLLKRTQDVLSKSNLRLHKIAANNQEVMDAFPSSDHASDLKDLDLDADALPLQRSLGLDWNLKTDCFLLMSPVRPSPTHGGCLVHNQQPHDPLGFVAPVIVQGKAILRELTVEKGDWDVPLPPAMEDAWTSWRASLSELAELSIPRRYTEASPSAAVRRELCVFCDASVKAIGAVCYLKVTDSNGTNQIGFVMGKAKLAPRPEHTVPRLELCAAVLAVELADLVLAELDLQIDA</sequence>
<evidence type="ECO:0000313" key="2">
    <source>
        <dbReference type="Proteomes" id="UP000606274"/>
    </source>
</evidence>
<dbReference type="InterPro" id="IPR043502">
    <property type="entry name" value="DNA/RNA_pol_sf"/>
</dbReference>
<comment type="caution">
    <text evidence="1">The sequence shown here is derived from an EMBL/GenBank/DDBJ whole genome shotgun (WGS) entry which is preliminary data.</text>
</comment>
<proteinExistence type="predicted"/>
<name>A0A8T0ASP5_SILME</name>
<organism evidence="1 2">
    <name type="scientific">Silurus meridionalis</name>
    <name type="common">Southern catfish</name>
    <name type="synonym">Silurus soldatovi meridionalis</name>
    <dbReference type="NCBI Taxonomy" id="175797"/>
    <lineage>
        <taxon>Eukaryota</taxon>
        <taxon>Metazoa</taxon>
        <taxon>Chordata</taxon>
        <taxon>Craniata</taxon>
        <taxon>Vertebrata</taxon>
        <taxon>Euteleostomi</taxon>
        <taxon>Actinopterygii</taxon>
        <taxon>Neopterygii</taxon>
        <taxon>Teleostei</taxon>
        <taxon>Ostariophysi</taxon>
        <taxon>Siluriformes</taxon>
        <taxon>Siluridae</taxon>
        <taxon>Silurus</taxon>
    </lineage>
</organism>
<gene>
    <name evidence="1" type="ORF">HF521_007831</name>
</gene>
<reference evidence="1" key="1">
    <citation type="submission" date="2020-08" db="EMBL/GenBank/DDBJ databases">
        <title>Chromosome-level assembly of Southern catfish (Silurus meridionalis) provides insights into visual adaptation to the nocturnal and benthic lifestyles.</title>
        <authorList>
            <person name="Zhang Y."/>
            <person name="Wang D."/>
            <person name="Peng Z."/>
        </authorList>
    </citation>
    <scope>NUCLEOTIDE SEQUENCE</scope>
    <source>
        <strain evidence="1">SWU-2019-XX</strain>
        <tissue evidence="1">Muscle</tissue>
    </source>
</reference>
<dbReference type="EMBL" id="JABFDY010000018">
    <property type="protein sequence ID" value="KAF7694078.1"/>
    <property type="molecule type" value="Genomic_DNA"/>
</dbReference>
<dbReference type="Pfam" id="PF05380">
    <property type="entry name" value="Peptidase_A17"/>
    <property type="match status" value="1"/>
</dbReference>
<accession>A0A8T0ASP5</accession>
<dbReference type="PANTHER" id="PTHR47331:SF6">
    <property type="entry name" value="DOUBLECORTIN DOMAIN-CONTAINING PROTEIN"/>
    <property type="match status" value="1"/>
</dbReference>
<protein>
    <submittedName>
        <fullName evidence="1">Uncharacterized protein</fullName>
    </submittedName>
</protein>
<dbReference type="PANTHER" id="PTHR47331">
    <property type="entry name" value="PHD-TYPE DOMAIN-CONTAINING PROTEIN"/>
    <property type="match status" value="1"/>
</dbReference>
<dbReference type="InterPro" id="IPR008042">
    <property type="entry name" value="Retrotrans_Pao"/>
</dbReference>